<name>A0A9W8JYW4_9AGAR</name>
<accession>A0A9W8JYW4</accession>
<keyword evidence="3" id="KW-1185">Reference proteome</keyword>
<proteinExistence type="predicted"/>
<evidence type="ECO:0000313" key="3">
    <source>
        <dbReference type="Proteomes" id="UP001148786"/>
    </source>
</evidence>
<feature type="domain" description="DML1/Misato tubulin" evidence="1">
    <location>
        <begin position="83"/>
        <end position="263"/>
    </location>
</feature>
<dbReference type="EMBL" id="JANKHO010000483">
    <property type="protein sequence ID" value="KAJ3509360.1"/>
    <property type="molecule type" value="Genomic_DNA"/>
</dbReference>
<dbReference type="GO" id="GO:0007005">
    <property type="term" value="P:mitochondrion organization"/>
    <property type="evidence" value="ECO:0007669"/>
    <property type="project" value="InterPro"/>
</dbReference>
<dbReference type="PANTHER" id="PTHR13391:SF0">
    <property type="entry name" value="PROTEIN MISATO HOMOLOG 1"/>
    <property type="match status" value="1"/>
</dbReference>
<comment type="caution">
    <text evidence="2">The sequence shown here is derived from an EMBL/GenBank/DDBJ whole genome shotgun (WGS) entry which is preliminary data.</text>
</comment>
<reference evidence="2" key="1">
    <citation type="submission" date="2022-07" db="EMBL/GenBank/DDBJ databases">
        <title>Genome Sequence of Agrocybe chaxingu.</title>
        <authorList>
            <person name="Buettner E."/>
        </authorList>
    </citation>
    <scope>NUCLEOTIDE SEQUENCE</scope>
    <source>
        <strain evidence="2">MP-N11</strain>
    </source>
</reference>
<evidence type="ECO:0000313" key="2">
    <source>
        <dbReference type="EMBL" id="KAJ3509360.1"/>
    </source>
</evidence>
<organism evidence="2 3">
    <name type="scientific">Agrocybe chaxingu</name>
    <dbReference type="NCBI Taxonomy" id="84603"/>
    <lineage>
        <taxon>Eukaryota</taxon>
        <taxon>Fungi</taxon>
        <taxon>Dikarya</taxon>
        <taxon>Basidiomycota</taxon>
        <taxon>Agaricomycotina</taxon>
        <taxon>Agaricomycetes</taxon>
        <taxon>Agaricomycetidae</taxon>
        <taxon>Agaricales</taxon>
        <taxon>Agaricineae</taxon>
        <taxon>Strophariaceae</taxon>
        <taxon>Agrocybe</taxon>
    </lineage>
</organism>
<sequence length="453" mass="50341">MTEASLQGIVSLYPRVLVIDRNSNFGRLRSSQTYEDDTSAVLWSGKVVEHRQEPIQPSCYQTLSVEEEASKLAAKHSARSPTDIDVRYWSDFGQLSYLPRSLQRIPDSLVWGNGNVNWNDGPEFFSRFNEEFELMDGAVRLLIEDCDNIQGIQVMNDTDTFGSYMESFFVSFRDEYLKLPSLSFPLGVGGISKAPDVDDAESTRRFLNEALYLRTLNEFSSMNIPIKDPASWRGPRGWPTKSTYHQSAILSTHIETATLPLRLRNAAEDISSVCKQLKWRTSTPFGELSGVFPVGSISDLDGTVHNFSSDTPGQSSTMYARLDVTRGLSPRQIGAYEEWIAGKRTATGPYTRSFAYPLPSSFPSLTGLTGQLEDQYALPSSNPTSIQVLSTLSTSSNTANLIEGYALFVERCLKTRTSAVISAGITFEDLKELANDLWTMHDSSSGLEELEGI</sequence>
<dbReference type="PANTHER" id="PTHR13391">
    <property type="entry name" value="MITOCHONDRIAL DISTRIBUTION REGULATOR MISATO"/>
    <property type="match status" value="1"/>
</dbReference>
<dbReference type="AlphaFoldDB" id="A0A9W8JYW4"/>
<dbReference type="OrthoDB" id="271881at2759"/>
<protein>
    <recommendedName>
        <fullName evidence="1">DML1/Misato tubulin domain-containing protein</fullName>
    </recommendedName>
</protein>
<dbReference type="Gene3D" id="3.40.50.1440">
    <property type="entry name" value="Tubulin/FtsZ, GTPase domain"/>
    <property type="match status" value="1"/>
</dbReference>
<dbReference type="Pfam" id="PF14881">
    <property type="entry name" value="Tubulin_3"/>
    <property type="match status" value="1"/>
</dbReference>
<dbReference type="Proteomes" id="UP001148786">
    <property type="component" value="Unassembled WGS sequence"/>
</dbReference>
<dbReference type="InterPro" id="IPR029209">
    <property type="entry name" value="DML1/Misato_tubulin"/>
</dbReference>
<evidence type="ECO:0000259" key="1">
    <source>
        <dbReference type="Pfam" id="PF14881"/>
    </source>
</evidence>
<gene>
    <name evidence="2" type="ORF">NLJ89_g5262</name>
</gene>
<dbReference type="InterPro" id="IPR049942">
    <property type="entry name" value="DML1/Misato"/>
</dbReference>
<dbReference type="InterPro" id="IPR036525">
    <property type="entry name" value="Tubulin/FtsZ_GTPase_sf"/>
</dbReference>
<dbReference type="GO" id="GO:0005739">
    <property type="term" value="C:mitochondrion"/>
    <property type="evidence" value="ECO:0007669"/>
    <property type="project" value="TreeGrafter"/>
</dbReference>
<dbReference type="SUPFAM" id="SSF52490">
    <property type="entry name" value="Tubulin nucleotide-binding domain-like"/>
    <property type="match status" value="1"/>
</dbReference>